<name>A0ABS7DFR5_9GAMM</name>
<dbReference type="InterPro" id="IPR027417">
    <property type="entry name" value="P-loop_NTPase"/>
</dbReference>
<dbReference type="Pfam" id="PF01580">
    <property type="entry name" value="FtsK_SpoIIIE"/>
    <property type="match status" value="1"/>
</dbReference>
<feature type="compositionally biased region" description="Polar residues" evidence="6">
    <location>
        <begin position="603"/>
        <end position="643"/>
    </location>
</feature>
<dbReference type="Pfam" id="PF17854">
    <property type="entry name" value="FtsK_alpha"/>
    <property type="match status" value="1"/>
</dbReference>
<keyword evidence="4" id="KW-0238">DNA-binding</keyword>
<evidence type="ECO:0000256" key="3">
    <source>
        <dbReference type="ARBA" id="ARBA00022840"/>
    </source>
</evidence>
<dbReference type="InterPro" id="IPR041027">
    <property type="entry name" value="FtsK_alpha"/>
</dbReference>
<feature type="compositionally biased region" description="Low complexity" evidence="6">
    <location>
        <begin position="647"/>
        <end position="670"/>
    </location>
</feature>
<feature type="transmembrane region" description="Helical" evidence="7">
    <location>
        <begin position="108"/>
        <end position="131"/>
    </location>
</feature>
<dbReference type="RefSeq" id="WP_219937044.1">
    <property type="nucleotide sequence ID" value="NZ_JAGFNY010000006.1"/>
</dbReference>
<dbReference type="PROSITE" id="PS50901">
    <property type="entry name" value="FTSK"/>
    <property type="match status" value="1"/>
</dbReference>
<keyword evidence="2 5" id="KW-0547">Nucleotide-binding</keyword>
<evidence type="ECO:0000313" key="10">
    <source>
        <dbReference type="Proteomes" id="UP000731465"/>
    </source>
</evidence>
<feature type="binding site" evidence="5">
    <location>
        <begin position="876"/>
        <end position="883"/>
    </location>
    <ligand>
        <name>ATP</name>
        <dbReference type="ChEBI" id="CHEBI:30616"/>
    </ligand>
</feature>
<evidence type="ECO:0000313" key="9">
    <source>
        <dbReference type="EMBL" id="MBW7569894.1"/>
    </source>
</evidence>
<keyword evidence="7" id="KW-0812">Transmembrane</keyword>
<evidence type="ECO:0000256" key="6">
    <source>
        <dbReference type="SAM" id="MobiDB-lite"/>
    </source>
</evidence>
<evidence type="ECO:0000256" key="2">
    <source>
        <dbReference type="ARBA" id="ARBA00022741"/>
    </source>
</evidence>
<protein>
    <recommendedName>
        <fullName evidence="8">FtsK domain-containing protein</fullName>
    </recommendedName>
</protein>
<evidence type="ECO:0000256" key="7">
    <source>
        <dbReference type="SAM" id="Phobius"/>
    </source>
</evidence>
<dbReference type="Gene3D" id="3.40.50.300">
    <property type="entry name" value="P-loop containing nucleotide triphosphate hydrolases"/>
    <property type="match status" value="1"/>
</dbReference>
<feature type="transmembrane region" description="Helical" evidence="7">
    <location>
        <begin position="151"/>
        <end position="173"/>
    </location>
</feature>
<feature type="transmembrane region" description="Helical" evidence="7">
    <location>
        <begin position="76"/>
        <end position="96"/>
    </location>
</feature>
<evidence type="ECO:0000256" key="4">
    <source>
        <dbReference type="ARBA" id="ARBA00023125"/>
    </source>
</evidence>
<keyword evidence="7" id="KW-0472">Membrane</keyword>
<proteinExistence type="inferred from homology"/>
<dbReference type="PANTHER" id="PTHR22683:SF1">
    <property type="entry name" value="TYPE VII SECRETION SYSTEM PROTEIN ESSC"/>
    <property type="match status" value="1"/>
</dbReference>
<dbReference type="Proteomes" id="UP000731465">
    <property type="component" value="Unassembled WGS sequence"/>
</dbReference>
<organism evidence="9 10">
    <name type="scientific">Succinivibrio faecicola</name>
    <dbReference type="NCBI Taxonomy" id="2820300"/>
    <lineage>
        <taxon>Bacteria</taxon>
        <taxon>Pseudomonadati</taxon>
        <taxon>Pseudomonadota</taxon>
        <taxon>Gammaproteobacteria</taxon>
        <taxon>Aeromonadales</taxon>
        <taxon>Succinivibrionaceae</taxon>
        <taxon>Succinivibrio</taxon>
    </lineage>
</organism>
<keyword evidence="7" id="KW-1133">Transmembrane helix</keyword>
<dbReference type="PANTHER" id="PTHR22683">
    <property type="entry name" value="SPORULATION PROTEIN RELATED"/>
    <property type="match status" value="1"/>
</dbReference>
<dbReference type="InterPro" id="IPR050206">
    <property type="entry name" value="FtsK/SpoIIIE/SftA"/>
</dbReference>
<feature type="region of interest" description="Disordered" evidence="6">
    <location>
        <begin position="599"/>
        <end position="673"/>
    </location>
</feature>
<evidence type="ECO:0000256" key="1">
    <source>
        <dbReference type="ARBA" id="ARBA00006474"/>
    </source>
</evidence>
<keyword evidence="10" id="KW-1185">Reference proteome</keyword>
<dbReference type="EMBL" id="JAGFNY010000006">
    <property type="protein sequence ID" value="MBW7569894.1"/>
    <property type="molecule type" value="Genomic_DNA"/>
</dbReference>
<dbReference type="InterPro" id="IPR036388">
    <property type="entry name" value="WH-like_DNA-bd_sf"/>
</dbReference>
<evidence type="ECO:0000259" key="8">
    <source>
        <dbReference type="PROSITE" id="PS50901"/>
    </source>
</evidence>
<comment type="similarity">
    <text evidence="1">Belongs to the FtsK/SpoIIIE/SftA family.</text>
</comment>
<dbReference type="SUPFAM" id="SSF52540">
    <property type="entry name" value="P-loop containing nucleoside triphosphate hydrolases"/>
    <property type="match status" value="1"/>
</dbReference>
<comment type="caution">
    <text evidence="9">The sequence shown here is derived from an EMBL/GenBank/DDBJ whole genome shotgun (WGS) entry which is preliminary data.</text>
</comment>
<dbReference type="Gene3D" id="3.30.980.40">
    <property type="match status" value="1"/>
</dbReference>
<dbReference type="Gene3D" id="1.10.10.10">
    <property type="entry name" value="Winged helix-like DNA-binding domain superfamily/Winged helix DNA-binding domain"/>
    <property type="match status" value="1"/>
</dbReference>
<gene>
    <name evidence="9" type="ORF">J5V48_03195</name>
</gene>
<keyword evidence="3 5" id="KW-0067">ATP-binding</keyword>
<feature type="transmembrane region" description="Helical" evidence="7">
    <location>
        <begin position="21"/>
        <end position="40"/>
    </location>
</feature>
<sequence>MMAIAPQKGNNRTKVGFFAKTAFGCCCFFTLISVILLFAFKNKAKRAMSGQLVSLDSASPVSIADDHQMVNVVLDYFGSSSILFPLLVVFICYKIFISQTFFKKFDGFVLGTSILGFNILLIGFSSMLSALSPSFGGLLGDFFYLYFFNKFGFPVSGILLMLVTFGGLFLFTFKSPVWYIDNIGNLLTAAYNRITGRKVETSLFEDHNQMRKHDSDLNISDVSSVGTLPEQTPEMTKGIQVVNSDNEQVHSINNHLSKEYLDQIHEREKEQSGGFLSGLFTRIKTQSEEKDKNNEKSETLSEIAAKQPQLKNVSKGRSSFTNRVEPKFSAFGVPTDPSFLRQNDSFVNQDGNSPATFGSNRIAKSVDAPKTTAVFTSENNSAIQNQVQTNNQSDTHSPSQSVEGPKTVINGIAVGSNIVEKKDALQEPKDNGGKTIITRLAVASDDIFEPVRKVQNDYSQGHVVYKAGADNITQQETVGSPMRRSEVSTVIIRTTSTPKLNVTSNSDGMSGMYTHNSDQSASMPNQCQKYETSVNNTVVSESDQNIISFDDLTNEDNASTQIKVNSLPPEFKKTDDGKLLKSSESLIKESDDSYDKYRYASRGVNSSQSPSVRSNADTDSSYAEASQPVNAAGSYNSDVQNNDKQSEISSQIQTSSGSVNSYSSASSSQSYDKVATNPPFENISSISGNVPRSFNTSQRAPIGKIPTVTYSQSTETIPTRYYDSWRPPFSLLTRSNNESYSIDDEIEAKISKIDQFMKDFNVKANVANFESGPVVTRFDLNLERGVSLKAISRLTEDLQRTLMTDKINILKSVAGTSFVGVEVPNDRRKMITLGDVVQSEEFANSKAYLPMCMGVDTIGRPIVADLASAPHLLIAGTTGSGKSAGLNSMLVSLLLSKSPADMRLIMIDPKTVEFTQYHSLPHLICPIITDPLQAVASVSWLIKEQERRYKLLSLLHVAKISQCNDLIRSENAQGRKVYDPVWTADMGGEPKELKPLPYIVLVIDEFADLMAVSGSSGKKGDQSLDQMIGRLAGKARAAGIHIILATQTPRSEIVTGTIRANLPSRIAYTVQNGMESRIILDETGAENLLGNGDMMVKYQQLKNNQLFRAHGPYASTDDVHAVVNSWIERAGDPEYIEDVTTLEDDEPDDLDDMPKDQELDRYFDLAVEHARMYCANTKKGISVTELQSELKVGFVRARNIHRQLQQQGIIDSKGYLLWE</sequence>
<evidence type="ECO:0000256" key="5">
    <source>
        <dbReference type="PROSITE-ProRule" id="PRU00289"/>
    </source>
</evidence>
<accession>A0ABS7DFR5</accession>
<dbReference type="CDD" id="cd01127">
    <property type="entry name" value="TrwB_TraG_TraD_VirD4"/>
    <property type="match status" value="1"/>
</dbReference>
<reference evidence="9 10" key="1">
    <citation type="submission" date="2021-03" db="EMBL/GenBank/DDBJ databases">
        <title>Succinivibrio sp. nov. isolated from feces of cow.</title>
        <authorList>
            <person name="Choi J.-Y."/>
        </authorList>
    </citation>
    <scope>NUCLEOTIDE SEQUENCE [LARGE SCALE GENOMIC DNA]</scope>
    <source>
        <strain evidence="9 10">AGMB01872</strain>
    </source>
</reference>
<dbReference type="InterPro" id="IPR002543">
    <property type="entry name" value="FtsK_dom"/>
</dbReference>
<feature type="domain" description="FtsK" evidence="8">
    <location>
        <begin position="859"/>
        <end position="1077"/>
    </location>
</feature>